<dbReference type="Pfam" id="PF00359">
    <property type="entry name" value="PTS_EIIA_2"/>
    <property type="match status" value="1"/>
</dbReference>
<dbReference type="PANTHER" id="PTHR30185">
    <property type="entry name" value="CRYPTIC BETA-GLUCOSIDE BGL OPERON ANTITERMINATOR"/>
    <property type="match status" value="1"/>
</dbReference>
<evidence type="ECO:0000256" key="5">
    <source>
        <dbReference type="ARBA" id="ARBA00023163"/>
    </source>
</evidence>
<keyword evidence="2" id="KW-0677">Repeat</keyword>
<evidence type="ECO:0000256" key="4">
    <source>
        <dbReference type="ARBA" id="ARBA00023159"/>
    </source>
</evidence>
<comment type="caution">
    <text evidence="9">The sequence shown here is derived from an EMBL/GenBank/DDBJ whole genome shotgun (WGS) entry which is preliminary data.</text>
</comment>
<dbReference type="InterPro" id="IPR013011">
    <property type="entry name" value="PTS_EIIB_2"/>
</dbReference>
<dbReference type="Pfam" id="PF00874">
    <property type="entry name" value="PRD"/>
    <property type="match status" value="2"/>
</dbReference>
<feature type="domain" description="PRD" evidence="8">
    <location>
        <begin position="187"/>
        <end position="289"/>
    </location>
</feature>
<dbReference type="GO" id="GO:0008982">
    <property type="term" value="F:protein-N(PI)-phosphohistidine-sugar phosphotransferase activity"/>
    <property type="evidence" value="ECO:0007669"/>
    <property type="project" value="InterPro"/>
</dbReference>
<dbReference type="GO" id="GO:0009401">
    <property type="term" value="P:phosphoenolpyruvate-dependent sugar phosphotransferase system"/>
    <property type="evidence" value="ECO:0007669"/>
    <property type="project" value="InterPro"/>
</dbReference>
<dbReference type="PROSITE" id="PS51372">
    <property type="entry name" value="PRD_2"/>
    <property type="match status" value="2"/>
</dbReference>
<feature type="domain" description="PRD" evidence="8">
    <location>
        <begin position="295"/>
        <end position="402"/>
    </location>
</feature>
<dbReference type="CDD" id="cd00211">
    <property type="entry name" value="PTS_IIA_fru"/>
    <property type="match status" value="1"/>
</dbReference>
<dbReference type="InterPro" id="IPR036390">
    <property type="entry name" value="WH_DNA-bd_sf"/>
</dbReference>
<dbReference type="EMBL" id="WNAF01000001">
    <property type="protein sequence ID" value="MTR75392.1"/>
    <property type="molecule type" value="Genomic_DNA"/>
</dbReference>
<dbReference type="InterPro" id="IPR016152">
    <property type="entry name" value="PTrfase/Anion_transptr"/>
</dbReference>
<dbReference type="PROSITE" id="PS51094">
    <property type="entry name" value="PTS_EIIA_TYPE_2"/>
    <property type="match status" value="1"/>
</dbReference>
<dbReference type="Gene3D" id="1.10.10.10">
    <property type="entry name" value="Winged helix-like DNA-binding domain superfamily/Winged helix DNA-binding domain"/>
    <property type="match status" value="2"/>
</dbReference>
<dbReference type="Gene3D" id="3.40.50.2300">
    <property type="match status" value="1"/>
</dbReference>
<dbReference type="InterPro" id="IPR036634">
    <property type="entry name" value="PRD_sf"/>
</dbReference>
<feature type="domain" description="PTS EIIA type-2" evidence="6">
    <location>
        <begin position="499"/>
        <end position="638"/>
    </location>
</feature>
<feature type="domain" description="PTS EIIB type-2" evidence="7">
    <location>
        <begin position="406"/>
        <end position="497"/>
    </location>
</feature>
<dbReference type="InterPro" id="IPR036388">
    <property type="entry name" value="WH-like_DNA-bd_sf"/>
</dbReference>
<keyword evidence="3" id="KW-0805">Transcription regulation</keyword>
<dbReference type="AlphaFoldDB" id="A0A844K9U7"/>
<dbReference type="SUPFAM" id="SSF52794">
    <property type="entry name" value="PTS system IIB component-like"/>
    <property type="match status" value="1"/>
</dbReference>
<protein>
    <submittedName>
        <fullName evidence="9">PRD domain-containing protein</fullName>
    </submittedName>
</protein>
<dbReference type="PROSITE" id="PS51099">
    <property type="entry name" value="PTS_EIIB_TYPE_2"/>
    <property type="match status" value="1"/>
</dbReference>
<dbReference type="Pfam" id="PF13412">
    <property type="entry name" value="HTH_24"/>
    <property type="match status" value="1"/>
</dbReference>
<dbReference type="Pfam" id="PF05043">
    <property type="entry name" value="Mga"/>
    <property type="match status" value="1"/>
</dbReference>
<sequence>MQKKARNSVLLNHQQRKILELLCKTEHVTASELAGQLGIGVKTVRVRIKELNPELEKNGMQILSKSRYGYYLDPRQPEGIEGLLNPKENEDPVIPSNNQERVHFLLAYLLNRTEYIKSEELCDFLYISKGTLTNTLRQVEETYQKYGITVHKKPGYGIRVEGSEFNLRQCMVDVFVKQDSLEGIGRRHQTDEIETLGKMVYQCLKKYEIELSEIAYNDFVEHIYVAMRRIRQEKYVESQAADMLGRKEKQFVEELTELVGTHYQIHFSQDEKNYLTLQLVGKVYIDSETEQENFVMQSEIDRLITEMLEMIYREFHVDFRNDFHLRMELNRHMVPFVLRMKYHMILRNPMLEEIRKNYVLSYTMASQAAIALGEYFQQSISEDEIAGLAEVLELALEQQENEQKKFSILIVCASGKTSSEILRYKYSREFKEYIEKIYVCNLYELENFPFEKVDYVFTTVHISSYVPVPILEIGSFLQDNDIDRVRKLFVRESKDFLQKYFKKELFFTDVEGKTKDEVLKNLCRKVEKEKGLPETFTASVLKREELTPTDYGNLVALPHPERAFQERAFVAVAVLKEPIFWFRQKVQVVFLTAIGREEDENLQQFYEATTDLILRPADVQNLIRHPDYDRLIQLLRRAEE</sequence>
<dbReference type="InterPro" id="IPR050661">
    <property type="entry name" value="BglG_antiterminators"/>
</dbReference>
<gene>
    <name evidence="9" type="ORF">GMD21_01565</name>
</gene>
<dbReference type="Gene3D" id="1.10.1790.10">
    <property type="entry name" value="PRD domain"/>
    <property type="match status" value="2"/>
</dbReference>
<dbReference type="InterPro" id="IPR007737">
    <property type="entry name" value="Mga_HTH"/>
</dbReference>
<evidence type="ECO:0000256" key="3">
    <source>
        <dbReference type="ARBA" id="ARBA00023015"/>
    </source>
</evidence>
<dbReference type="GO" id="GO:0006355">
    <property type="term" value="P:regulation of DNA-templated transcription"/>
    <property type="evidence" value="ECO:0007669"/>
    <property type="project" value="InterPro"/>
</dbReference>
<dbReference type="InterPro" id="IPR011608">
    <property type="entry name" value="PRD"/>
</dbReference>
<keyword evidence="1" id="KW-0808">Transferase</keyword>
<evidence type="ECO:0000259" key="7">
    <source>
        <dbReference type="PROSITE" id="PS51099"/>
    </source>
</evidence>
<organism evidence="9 10">
    <name type="scientific">Mediterraneibacter faecis</name>
    <dbReference type="NCBI Taxonomy" id="592978"/>
    <lineage>
        <taxon>Bacteria</taxon>
        <taxon>Bacillati</taxon>
        <taxon>Bacillota</taxon>
        <taxon>Clostridia</taxon>
        <taxon>Lachnospirales</taxon>
        <taxon>Lachnospiraceae</taxon>
        <taxon>Mediterraneibacter</taxon>
    </lineage>
</organism>
<accession>A0A844K9U7</accession>
<keyword evidence="5" id="KW-0804">Transcription</keyword>
<dbReference type="Gene3D" id="3.40.930.10">
    <property type="entry name" value="Mannitol-specific EII, Chain A"/>
    <property type="match status" value="1"/>
</dbReference>
<proteinExistence type="predicted"/>
<evidence type="ECO:0000256" key="2">
    <source>
        <dbReference type="ARBA" id="ARBA00022737"/>
    </source>
</evidence>
<evidence type="ECO:0000313" key="10">
    <source>
        <dbReference type="Proteomes" id="UP000448177"/>
    </source>
</evidence>
<dbReference type="SUPFAM" id="SSF46785">
    <property type="entry name" value="Winged helix' DNA-binding domain"/>
    <property type="match status" value="1"/>
</dbReference>
<dbReference type="SUPFAM" id="SSF55804">
    <property type="entry name" value="Phoshotransferase/anion transport protein"/>
    <property type="match status" value="1"/>
</dbReference>
<dbReference type="PANTHER" id="PTHR30185:SF13">
    <property type="entry name" value="LICABCH OPERON REGULATOR-RELATED"/>
    <property type="match status" value="1"/>
</dbReference>
<evidence type="ECO:0000259" key="8">
    <source>
        <dbReference type="PROSITE" id="PS51372"/>
    </source>
</evidence>
<dbReference type="Proteomes" id="UP000448177">
    <property type="component" value="Unassembled WGS sequence"/>
</dbReference>
<keyword evidence="4" id="KW-0010">Activator</keyword>
<reference evidence="9 10" key="1">
    <citation type="journal article" date="2019" name="Nat. Med.">
        <title>A library of human gut bacterial isolates paired with longitudinal multiomics data enables mechanistic microbiome research.</title>
        <authorList>
            <person name="Poyet M."/>
            <person name="Groussin M."/>
            <person name="Gibbons S.M."/>
            <person name="Avila-Pacheco J."/>
            <person name="Jiang X."/>
            <person name="Kearney S.M."/>
            <person name="Perrotta A.R."/>
            <person name="Berdy B."/>
            <person name="Zhao S."/>
            <person name="Lieberman T.D."/>
            <person name="Swanson P.K."/>
            <person name="Smith M."/>
            <person name="Roesemann S."/>
            <person name="Alexander J.E."/>
            <person name="Rich S.A."/>
            <person name="Livny J."/>
            <person name="Vlamakis H."/>
            <person name="Clish C."/>
            <person name="Bullock K."/>
            <person name="Deik A."/>
            <person name="Scott J."/>
            <person name="Pierce K.A."/>
            <person name="Xavier R.J."/>
            <person name="Alm E.J."/>
        </authorList>
    </citation>
    <scope>NUCLEOTIDE SEQUENCE [LARGE SCALE GENOMIC DNA]</scope>
    <source>
        <strain evidence="9 10">BIOML-A1</strain>
    </source>
</reference>
<dbReference type="InterPro" id="IPR002178">
    <property type="entry name" value="PTS_EIIA_type-2_dom"/>
</dbReference>
<dbReference type="SUPFAM" id="SSF63520">
    <property type="entry name" value="PTS-regulatory domain, PRD"/>
    <property type="match status" value="2"/>
</dbReference>
<evidence type="ECO:0000313" key="9">
    <source>
        <dbReference type="EMBL" id="MTR75392.1"/>
    </source>
</evidence>
<dbReference type="CDD" id="cd05568">
    <property type="entry name" value="PTS_IIB_bgl_like"/>
    <property type="match status" value="1"/>
</dbReference>
<keyword evidence="10" id="KW-1185">Reference proteome</keyword>
<name>A0A844K9U7_9FIRM</name>
<dbReference type="InterPro" id="IPR036095">
    <property type="entry name" value="PTS_EIIB-like_sf"/>
</dbReference>
<evidence type="ECO:0000256" key="1">
    <source>
        <dbReference type="ARBA" id="ARBA00022679"/>
    </source>
</evidence>
<evidence type="ECO:0000259" key="6">
    <source>
        <dbReference type="PROSITE" id="PS51094"/>
    </source>
</evidence>